<keyword evidence="4 8" id="KW-0326">Glycosidase</keyword>
<evidence type="ECO:0000256" key="5">
    <source>
        <dbReference type="SAM" id="MobiDB-lite"/>
    </source>
</evidence>
<reference evidence="8" key="1">
    <citation type="submission" date="2022-01" db="EMBL/GenBank/DDBJ databases">
        <authorList>
            <person name="Criscuolo A."/>
        </authorList>
    </citation>
    <scope>NUCLEOTIDE SEQUENCE</scope>
    <source>
        <strain evidence="8">CIP111892</strain>
    </source>
</reference>
<keyword evidence="2" id="KW-0732">Signal</keyword>
<dbReference type="Gene3D" id="2.60.40.1180">
    <property type="entry name" value="Golgi alpha-mannosidase II"/>
    <property type="match status" value="1"/>
</dbReference>
<dbReference type="PANTHER" id="PTHR11069">
    <property type="entry name" value="GLUCOSYLCERAMIDASE"/>
    <property type="match status" value="1"/>
</dbReference>
<dbReference type="PRINTS" id="PR00843">
    <property type="entry name" value="GLHYDRLASE30"/>
</dbReference>
<evidence type="ECO:0000256" key="2">
    <source>
        <dbReference type="ARBA" id="ARBA00022729"/>
    </source>
</evidence>
<dbReference type="PANTHER" id="PTHR11069:SF23">
    <property type="entry name" value="LYSOSOMAL ACID GLUCOSYLCERAMIDASE"/>
    <property type="match status" value="1"/>
</dbReference>
<dbReference type="Gene3D" id="3.20.20.80">
    <property type="entry name" value="Glycosidases"/>
    <property type="match status" value="1"/>
</dbReference>
<protein>
    <submittedName>
        <fullName evidence="8">Glucuronoxylanase XynC</fullName>
        <ecNumber evidence="8">3.2.1.136</ecNumber>
    </submittedName>
</protein>
<evidence type="ECO:0000313" key="9">
    <source>
        <dbReference type="Proteomes" id="UP000838324"/>
    </source>
</evidence>
<dbReference type="InterPro" id="IPR001139">
    <property type="entry name" value="Glyco_hydro_30"/>
</dbReference>
<evidence type="ECO:0000259" key="6">
    <source>
        <dbReference type="Pfam" id="PF02055"/>
    </source>
</evidence>
<dbReference type="Pfam" id="PF02055">
    <property type="entry name" value="Glyco_hydro_30"/>
    <property type="match status" value="1"/>
</dbReference>
<dbReference type="InterPro" id="IPR033453">
    <property type="entry name" value="Glyco_hydro_30_TIM-barrel"/>
</dbReference>
<accession>A0ABM9CAP6</accession>
<keyword evidence="3 4" id="KW-0378">Hydrolase</keyword>
<evidence type="ECO:0000256" key="3">
    <source>
        <dbReference type="ARBA" id="ARBA00022801"/>
    </source>
</evidence>
<evidence type="ECO:0000313" key="8">
    <source>
        <dbReference type="EMBL" id="CAH1207412.1"/>
    </source>
</evidence>
<dbReference type="Proteomes" id="UP000838324">
    <property type="component" value="Unassembled WGS sequence"/>
</dbReference>
<dbReference type="SUPFAM" id="SSF51445">
    <property type="entry name" value="(Trans)glycosidases"/>
    <property type="match status" value="1"/>
</dbReference>
<dbReference type="Pfam" id="PF17189">
    <property type="entry name" value="Glyco_hydro_30C"/>
    <property type="match status" value="1"/>
</dbReference>
<feature type="domain" description="Glycosyl hydrolase family 30 TIM-barrel" evidence="6">
    <location>
        <begin position="53"/>
        <end position="389"/>
    </location>
</feature>
<feature type="domain" description="Glycosyl hydrolase family 30 beta sandwich" evidence="7">
    <location>
        <begin position="393"/>
        <end position="452"/>
    </location>
</feature>
<gene>
    <name evidence="8" type="primary">xynC</name>
    <name evidence="8" type="ORF">PAECIP111892_02884</name>
</gene>
<evidence type="ECO:0000256" key="1">
    <source>
        <dbReference type="ARBA" id="ARBA00005382"/>
    </source>
</evidence>
<dbReference type="GO" id="GO:0033940">
    <property type="term" value="F:glucuronoarabinoxylan endo-1,4-beta-xylanase activity"/>
    <property type="evidence" value="ECO:0007669"/>
    <property type="project" value="UniProtKB-EC"/>
</dbReference>
<dbReference type="RefSeq" id="WP_236334180.1">
    <property type="nucleotide sequence ID" value="NZ_CAKMMG010000003.1"/>
</dbReference>
<organism evidence="8 9">
    <name type="scientific">Paenibacillus auburnensis</name>
    <dbReference type="NCBI Taxonomy" id="2905649"/>
    <lineage>
        <taxon>Bacteria</taxon>
        <taxon>Bacillati</taxon>
        <taxon>Bacillota</taxon>
        <taxon>Bacilli</taxon>
        <taxon>Bacillales</taxon>
        <taxon>Paenibacillaceae</taxon>
        <taxon>Paenibacillus</taxon>
    </lineage>
</organism>
<evidence type="ECO:0000259" key="7">
    <source>
        <dbReference type="Pfam" id="PF17189"/>
    </source>
</evidence>
<dbReference type="InterPro" id="IPR013780">
    <property type="entry name" value="Glyco_hydro_b"/>
</dbReference>
<dbReference type="InterPro" id="IPR033452">
    <property type="entry name" value="GH30_C"/>
</dbReference>
<dbReference type="InterPro" id="IPR017853">
    <property type="entry name" value="GH"/>
</dbReference>
<keyword evidence="9" id="KW-1185">Reference proteome</keyword>
<dbReference type="EMBL" id="CAKMMG010000003">
    <property type="protein sequence ID" value="CAH1207412.1"/>
    <property type="molecule type" value="Genomic_DNA"/>
</dbReference>
<evidence type="ECO:0000256" key="4">
    <source>
        <dbReference type="RuleBase" id="RU361188"/>
    </source>
</evidence>
<comment type="caution">
    <text evidence="8">The sequence shown here is derived from an EMBL/GenBank/DDBJ whole genome shotgun (WGS) entry which is preliminary data.</text>
</comment>
<dbReference type="EC" id="3.2.1.136" evidence="8"/>
<name>A0ABM9CAP6_9BACL</name>
<proteinExistence type="inferred from homology"/>
<sequence length="456" mass="52105">MTNTQLRWFASTEQAAWVEQEAPEPSGSDKSDSPAKANKPNLSITADQHQILEGFGGCFNELGYEALLTLPEEERARVMHALFHPEGEQRFSICRLPIGASDYALEWYSHNETDGDYAMEHFSIERDRKYLIPYIREALALNPELKLFASPWSPPTWMKFPKAYNYGTLRWEPENLAAYALYFVKFVQAYKEEEITIHQVHVQNEVVADQKFPSCVWTGEQLREFIRDYLGPAFADHGLDTEIWLGTINAPEPWDEWLKHKSSDHDAFAGVVLGDPEAYKYVKGVGYQWAGKHAIQRTALSYPELRYMQTENECGDGENTWFYAKYVFGLYQHYFTNGVNAYIYWNMALAPKGRSTWGWEQNSMLTIDPGQNAAIINPEYYVMQHFSRFAAPGSVRVGLKGPWSGHSVAFRTPDGGVTLVLANPYKEKRMLHLDSGSAEYAFELEPESFHTIVLGP</sequence>
<feature type="region of interest" description="Disordered" evidence="5">
    <location>
        <begin position="19"/>
        <end position="40"/>
    </location>
</feature>
<comment type="similarity">
    <text evidence="1 4">Belongs to the glycosyl hydrolase 30 family.</text>
</comment>